<organism evidence="1 2">
    <name type="scientific">Protopolystoma xenopodis</name>
    <dbReference type="NCBI Taxonomy" id="117903"/>
    <lineage>
        <taxon>Eukaryota</taxon>
        <taxon>Metazoa</taxon>
        <taxon>Spiralia</taxon>
        <taxon>Lophotrochozoa</taxon>
        <taxon>Platyhelminthes</taxon>
        <taxon>Monogenea</taxon>
        <taxon>Polyopisthocotylea</taxon>
        <taxon>Polystomatidea</taxon>
        <taxon>Polystomatidae</taxon>
        <taxon>Protopolystoma</taxon>
    </lineage>
</organism>
<evidence type="ECO:0000313" key="2">
    <source>
        <dbReference type="Proteomes" id="UP000784294"/>
    </source>
</evidence>
<gene>
    <name evidence="1" type="ORF">PXEA_LOCUS14734</name>
</gene>
<dbReference type="AlphaFoldDB" id="A0A3S5CMN5"/>
<evidence type="ECO:0000313" key="1">
    <source>
        <dbReference type="EMBL" id="VEL21294.1"/>
    </source>
</evidence>
<keyword evidence="2" id="KW-1185">Reference proteome</keyword>
<accession>A0A3S5CMN5</accession>
<proteinExistence type="predicted"/>
<sequence>MHSSVISQHLDSMTATLKATERRLLIQKASLFRRVSYSNFAPFVNLLLTRDNLDYVLSQRIQKPQTRAISSVVIKTPNFDCTLASSKTNQFPGSVSNGYTDLAKSTTSTIASPTLQESLQKSSDINNEFIVPTYSTVLTTSNWTVPSTIASIIDPTSSRSVDAVSNNGGAIARSRNKLTNSQRDRRRCHSGSMRLVDQMVGQIWAYRRDVDVNREFIAILKGWCA</sequence>
<dbReference type="Proteomes" id="UP000784294">
    <property type="component" value="Unassembled WGS sequence"/>
</dbReference>
<reference evidence="1" key="1">
    <citation type="submission" date="2018-11" db="EMBL/GenBank/DDBJ databases">
        <authorList>
            <consortium name="Pathogen Informatics"/>
        </authorList>
    </citation>
    <scope>NUCLEOTIDE SEQUENCE</scope>
</reference>
<name>A0A3S5CMN5_9PLAT</name>
<comment type="caution">
    <text evidence="1">The sequence shown here is derived from an EMBL/GenBank/DDBJ whole genome shotgun (WGS) entry which is preliminary data.</text>
</comment>
<protein>
    <submittedName>
        <fullName evidence="1">Uncharacterized protein</fullName>
    </submittedName>
</protein>
<dbReference type="EMBL" id="CAAALY010050554">
    <property type="protein sequence ID" value="VEL21294.1"/>
    <property type="molecule type" value="Genomic_DNA"/>
</dbReference>